<name>A0AA38IU80_9CUCU</name>
<gene>
    <name evidence="2" type="ORF">Zmor_008210</name>
</gene>
<accession>A0AA38IU80</accession>
<feature type="transmembrane region" description="Helical" evidence="1">
    <location>
        <begin position="59"/>
        <end position="77"/>
    </location>
</feature>
<keyword evidence="1" id="KW-0812">Transmembrane</keyword>
<evidence type="ECO:0000256" key="1">
    <source>
        <dbReference type="SAM" id="Phobius"/>
    </source>
</evidence>
<protein>
    <submittedName>
        <fullName evidence="2">Uncharacterized protein</fullName>
    </submittedName>
</protein>
<comment type="caution">
    <text evidence="2">The sequence shown here is derived from an EMBL/GenBank/DDBJ whole genome shotgun (WGS) entry which is preliminary data.</text>
</comment>
<feature type="transmembrane region" description="Helical" evidence="1">
    <location>
        <begin position="89"/>
        <end position="110"/>
    </location>
</feature>
<reference evidence="2" key="1">
    <citation type="journal article" date="2023" name="G3 (Bethesda)">
        <title>Whole genome assemblies of Zophobas morio and Tenebrio molitor.</title>
        <authorList>
            <person name="Kaur S."/>
            <person name="Stinson S.A."/>
            <person name="diCenzo G.C."/>
        </authorList>
    </citation>
    <scope>NUCLEOTIDE SEQUENCE</scope>
    <source>
        <strain evidence="2">QUZm001</strain>
    </source>
</reference>
<evidence type="ECO:0000313" key="2">
    <source>
        <dbReference type="EMBL" id="KAJ3664003.1"/>
    </source>
</evidence>
<keyword evidence="3" id="KW-1185">Reference proteome</keyword>
<organism evidence="2 3">
    <name type="scientific">Zophobas morio</name>
    <dbReference type="NCBI Taxonomy" id="2755281"/>
    <lineage>
        <taxon>Eukaryota</taxon>
        <taxon>Metazoa</taxon>
        <taxon>Ecdysozoa</taxon>
        <taxon>Arthropoda</taxon>
        <taxon>Hexapoda</taxon>
        <taxon>Insecta</taxon>
        <taxon>Pterygota</taxon>
        <taxon>Neoptera</taxon>
        <taxon>Endopterygota</taxon>
        <taxon>Coleoptera</taxon>
        <taxon>Polyphaga</taxon>
        <taxon>Cucujiformia</taxon>
        <taxon>Tenebrionidae</taxon>
        <taxon>Zophobas</taxon>
    </lineage>
</organism>
<dbReference type="Proteomes" id="UP001168821">
    <property type="component" value="Unassembled WGS sequence"/>
</dbReference>
<dbReference type="EMBL" id="JALNTZ010000002">
    <property type="protein sequence ID" value="KAJ3664003.1"/>
    <property type="molecule type" value="Genomic_DNA"/>
</dbReference>
<keyword evidence="1" id="KW-0472">Membrane</keyword>
<evidence type="ECO:0000313" key="3">
    <source>
        <dbReference type="Proteomes" id="UP001168821"/>
    </source>
</evidence>
<proteinExistence type="predicted"/>
<feature type="transmembrane region" description="Helical" evidence="1">
    <location>
        <begin position="258"/>
        <end position="277"/>
    </location>
</feature>
<sequence>MTTLPDLYKKTSNCVVCLVQSNYDLCQILLPLKGYCEHSRFKIFKSKSQYFRFFRSLQIFDYVFQTFLCWPIATYIYNLRTICFSDDKSFCLILLTDYIFVFSTCLVSLIHFSQFETKQLEANGWVNIVENRLKYGLKDVFNVKKSRLFIRRRNLMMGAFYVLIFMMTIIQFVVSYDILLWNGPRKLLLVLCITFQSYICLDLTQRFKLVGALLDSLKRALKSKRKRNVRSCFLKYNKLVLAVRINLNLFLKLMTVPLGSWILTAVVSLILNIYISIQFPDYGLFTLILVQSRTAVTIMSIFFILVTAETNLKGKVSF</sequence>
<keyword evidence="1" id="KW-1133">Transmembrane helix</keyword>
<dbReference type="AlphaFoldDB" id="A0AA38IU80"/>
<feature type="transmembrane region" description="Helical" evidence="1">
    <location>
        <begin position="154"/>
        <end position="174"/>
    </location>
</feature>
<feature type="transmembrane region" description="Helical" evidence="1">
    <location>
        <begin position="283"/>
        <end position="308"/>
    </location>
</feature>